<dbReference type="AlphaFoldDB" id="A0A640S8U0"/>
<dbReference type="Proteomes" id="UP000435837">
    <property type="component" value="Unassembled WGS sequence"/>
</dbReference>
<gene>
    <name evidence="2" type="ORF">Scani_31190</name>
</gene>
<evidence type="ECO:0000313" key="2">
    <source>
        <dbReference type="EMBL" id="GFE06851.1"/>
    </source>
</evidence>
<name>A0A640S8U0_9ACTN</name>
<feature type="compositionally biased region" description="Basic and acidic residues" evidence="1">
    <location>
        <begin position="11"/>
        <end position="39"/>
    </location>
</feature>
<dbReference type="EMBL" id="BLIN01000003">
    <property type="protein sequence ID" value="GFE06851.1"/>
    <property type="molecule type" value="Genomic_DNA"/>
</dbReference>
<evidence type="ECO:0000313" key="3">
    <source>
        <dbReference type="Proteomes" id="UP000435837"/>
    </source>
</evidence>
<protein>
    <submittedName>
        <fullName evidence="2">Uncharacterized protein</fullName>
    </submittedName>
</protein>
<proteinExistence type="predicted"/>
<sequence length="58" mass="6429">MKYLPPNATGKECHNLHAAEQKGREESKGSEPLDEDTHVPHCPQRALASGTFDQSEVR</sequence>
<organism evidence="2 3">
    <name type="scientific">Streptomyces caniferus</name>
    <dbReference type="NCBI Taxonomy" id="285557"/>
    <lineage>
        <taxon>Bacteria</taxon>
        <taxon>Bacillati</taxon>
        <taxon>Actinomycetota</taxon>
        <taxon>Actinomycetes</taxon>
        <taxon>Kitasatosporales</taxon>
        <taxon>Streptomycetaceae</taxon>
        <taxon>Streptomyces</taxon>
    </lineage>
</organism>
<accession>A0A640S8U0</accession>
<feature type="region of interest" description="Disordered" evidence="1">
    <location>
        <begin position="1"/>
        <end position="58"/>
    </location>
</feature>
<evidence type="ECO:0000256" key="1">
    <source>
        <dbReference type="SAM" id="MobiDB-lite"/>
    </source>
</evidence>
<comment type="caution">
    <text evidence="2">The sequence shown here is derived from an EMBL/GenBank/DDBJ whole genome shotgun (WGS) entry which is preliminary data.</text>
</comment>
<reference evidence="2 3" key="1">
    <citation type="submission" date="2019-12" db="EMBL/GenBank/DDBJ databases">
        <title>Whole genome shotgun sequence of Streptomyces caniferus NBRC 15389.</title>
        <authorList>
            <person name="Ichikawa N."/>
            <person name="Kimura A."/>
            <person name="Kitahashi Y."/>
            <person name="Komaki H."/>
            <person name="Tamura T."/>
        </authorList>
    </citation>
    <scope>NUCLEOTIDE SEQUENCE [LARGE SCALE GENOMIC DNA]</scope>
    <source>
        <strain evidence="2 3">NBRC 15389</strain>
    </source>
</reference>